<evidence type="ECO:0000313" key="5">
    <source>
        <dbReference type="EMBL" id="AKS26363.1"/>
    </source>
</evidence>
<dbReference type="Pfam" id="PF03120">
    <property type="entry name" value="OB_DNA_ligase"/>
    <property type="match status" value="1"/>
</dbReference>
<dbReference type="GO" id="GO:0006260">
    <property type="term" value="P:DNA replication"/>
    <property type="evidence" value="ECO:0007669"/>
    <property type="project" value="UniProtKB-KW"/>
</dbReference>
<organism evidence="5 6">
    <name type="scientific">Diachasmimorpha longicaudata entomopoxvirus</name>
    <dbReference type="NCBI Taxonomy" id="109981"/>
    <lineage>
        <taxon>Viruses</taxon>
        <taxon>Varidnaviria</taxon>
        <taxon>Bamfordvirae</taxon>
        <taxon>Nucleocytoviricota</taxon>
        <taxon>Pokkesviricetes</taxon>
        <taxon>Chitovirales</taxon>
        <taxon>Poxviridae</taxon>
        <taxon>Entomopoxvirinae</taxon>
        <taxon>Epsilonentomopoxvirus</taxon>
        <taxon>Epsilonentomopoxvirus dlongicaudata</taxon>
        <taxon>Diachasmimorpha entomopoxvirus</taxon>
    </lineage>
</organism>
<evidence type="ECO:0000256" key="3">
    <source>
        <dbReference type="ARBA" id="ARBA00023027"/>
    </source>
</evidence>
<protein>
    <submittedName>
        <fullName evidence="5">Putative NAD-dependent DNA ligase</fullName>
    </submittedName>
</protein>
<evidence type="ECO:0000256" key="1">
    <source>
        <dbReference type="ARBA" id="ARBA00022598"/>
    </source>
</evidence>
<evidence type="ECO:0000256" key="2">
    <source>
        <dbReference type="ARBA" id="ARBA00022705"/>
    </source>
</evidence>
<keyword evidence="3" id="KW-0520">NAD</keyword>
<evidence type="ECO:0000259" key="4">
    <source>
        <dbReference type="SMART" id="SM00532"/>
    </source>
</evidence>
<dbReference type="Gene3D" id="3.30.470.30">
    <property type="entry name" value="DNA ligase/mRNA capping enzyme"/>
    <property type="match status" value="1"/>
</dbReference>
<dbReference type="InterPro" id="IPR012340">
    <property type="entry name" value="NA-bd_OB-fold"/>
</dbReference>
<dbReference type="GO" id="GO:0006281">
    <property type="term" value="P:DNA repair"/>
    <property type="evidence" value="ECO:0007669"/>
    <property type="project" value="InterPro"/>
</dbReference>
<accession>A0A7R5WJ79</accession>
<dbReference type="Proteomes" id="UP000593702">
    <property type="component" value="Segment"/>
</dbReference>
<dbReference type="SMART" id="SM00532">
    <property type="entry name" value="LIGANc"/>
    <property type="match status" value="1"/>
</dbReference>
<sequence length="496" mass="56932">MANIIDYNTLPQKQFLEDLRKFQEAYFVGNPLITDEFYEELVKIYETRFNEAVFDYSTQLKPDTTLPFKLPALKKVYTIKKELQDFESTVITSKLDGVSCLLVKNGDSFSLFTKGPDDSAGRNISNILPQLNLPLNAIKHNNLTIRGELIIPKEKRESKTPLRSQVIGLLNKKDADLSCIHMVAYQIIANMLAIPDQLNILKSLNFRVVKHMFSDNKIAKDLTSIYTKFKEEEDYEIDGLVIYEGSKIFSLLEKSKHIFAFKQNTLFAETTVLGIQWTKSKQGRFIPVLDISPIEFREFKINKVNGYNARYLQSNEIGIGSKLLIQHAGDVIPTIKDVLTKSKDMPGPETVFKWDDTGVHYITLDHDINQEIKNYISLFKIRGVGDKIIEKCIDALQRNDQNIVDIFSFLEAIDITFRAGQPMIGPKTDSILFSLIELFKFVSVDLKSLIRAKYGLRKNIYAKISNEDLLLLTEDKSVKFFLDNREKFEETFNILN</sequence>
<name>A0A7R5WJ79_9POXV</name>
<evidence type="ECO:0000313" key="6">
    <source>
        <dbReference type="Proteomes" id="UP000593702"/>
    </source>
</evidence>
<keyword evidence="2" id="KW-0235">DNA replication</keyword>
<dbReference type="SUPFAM" id="SSF56091">
    <property type="entry name" value="DNA ligase/mRNA capping enzyme, catalytic domain"/>
    <property type="match status" value="1"/>
</dbReference>
<gene>
    <name evidence="5" type="ORF">DLEV_072</name>
</gene>
<dbReference type="EMBL" id="KR095315">
    <property type="protein sequence ID" value="AKS26363.1"/>
    <property type="molecule type" value="Genomic_DNA"/>
</dbReference>
<feature type="domain" description="NAD-dependent DNA ligase N-terminal" evidence="4">
    <location>
        <begin position="10"/>
        <end position="384"/>
    </location>
</feature>
<dbReference type="InterPro" id="IPR004150">
    <property type="entry name" value="NAD_DNA_ligase_OB"/>
</dbReference>
<proteinExistence type="predicted"/>
<dbReference type="SUPFAM" id="SSF50249">
    <property type="entry name" value="Nucleic acid-binding proteins"/>
    <property type="match status" value="1"/>
</dbReference>
<keyword evidence="1 5" id="KW-0436">Ligase</keyword>
<dbReference type="GO" id="GO:0003911">
    <property type="term" value="F:DNA ligase (NAD+) activity"/>
    <property type="evidence" value="ECO:0007669"/>
    <property type="project" value="InterPro"/>
</dbReference>
<dbReference type="InterPro" id="IPR013840">
    <property type="entry name" value="DNAligase_N"/>
</dbReference>
<keyword evidence="6" id="KW-1185">Reference proteome</keyword>
<dbReference type="Gene3D" id="2.40.50.140">
    <property type="entry name" value="Nucleic acid-binding proteins"/>
    <property type="match status" value="1"/>
</dbReference>
<reference evidence="5 6" key="1">
    <citation type="submission" date="2015-04" db="EMBL/GenBank/DDBJ databases">
        <title>Diachasmimorpha longicaudata entomopoxvirus genome.</title>
        <authorList>
            <person name="Coffman K.A."/>
            <person name="Burke G.R."/>
        </authorList>
    </citation>
    <scope>NUCLEOTIDE SEQUENCE [LARGE SCALE GENOMIC DNA]</scope>
</reference>